<proteinExistence type="predicted"/>
<evidence type="ECO:0000313" key="10">
    <source>
        <dbReference type="Proteomes" id="UP000030106"/>
    </source>
</evidence>
<organism evidence="9 10">
    <name type="scientific">Beauveria bassiana D1-5</name>
    <dbReference type="NCBI Taxonomy" id="1245745"/>
    <lineage>
        <taxon>Eukaryota</taxon>
        <taxon>Fungi</taxon>
        <taxon>Dikarya</taxon>
        <taxon>Ascomycota</taxon>
        <taxon>Pezizomycotina</taxon>
        <taxon>Sordariomycetes</taxon>
        <taxon>Hypocreomycetidae</taxon>
        <taxon>Hypocreales</taxon>
        <taxon>Cordycipitaceae</taxon>
        <taxon>Beauveria</taxon>
    </lineage>
</organism>
<evidence type="ECO:0000313" key="9">
    <source>
        <dbReference type="EMBL" id="KGQ12133.1"/>
    </source>
</evidence>
<keyword evidence="3 7" id="KW-0732">Signal</keyword>
<keyword evidence="5" id="KW-0472">Membrane</keyword>
<comment type="caution">
    <text evidence="9">The sequence shown here is derived from an EMBL/GenBank/DDBJ whole genome shotgun (WGS) entry which is preliminary data.</text>
</comment>
<protein>
    <submittedName>
        <fullName evidence="9">WSC domain-containing protein 2</fullName>
    </submittedName>
</protein>
<dbReference type="InterPro" id="IPR002889">
    <property type="entry name" value="WSC_carb-bd"/>
</dbReference>
<keyword evidence="4" id="KW-1133">Transmembrane helix</keyword>
<evidence type="ECO:0000256" key="7">
    <source>
        <dbReference type="SAM" id="SignalP"/>
    </source>
</evidence>
<dbReference type="STRING" id="1245745.A0A0A2VWY1"/>
<dbReference type="Proteomes" id="UP000030106">
    <property type="component" value="Unassembled WGS sequence"/>
</dbReference>
<dbReference type="PROSITE" id="PS51212">
    <property type="entry name" value="WSC"/>
    <property type="match status" value="1"/>
</dbReference>
<dbReference type="HOGENOM" id="CLU_116866_0_0_1"/>
<evidence type="ECO:0000259" key="8">
    <source>
        <dbReference type="PROSITE" id="PS51212"/>
    </source>
</evidence>
<dbReference type="EMBL" id="ANFO01000139">
    <property type="protein sequence ID" value="KGQ12133.1"/>
    <property type="molecule type" value="Genomic_DNA"/>
</dbReference>
<keyword evidence="6" id="KW-0325">Glycoprotein</keyword>
<dbReference type="Pfam" id="PF01822">
    <property type="entry name" value="WSC"/>
    <property type="match status" value="1"/>
</dbReference>
<comment type="subcellular location">
    <subcellularLocation>
        <location evidence="1">Membrane</location>
        <topology evidence="1">Single-pass membrane protein</topology>
    </subcellularLocation>
</comment>
<sequence length="169" mass="18029">MKPHHIVLFAAPLSRLGAAAADDDAQVRVYTDDTRTYTYYGCYNETTLTPGSAGTRALADGTSLVQANAMTVPACLKFCHDGDTKYRYAGVEWSRGRECWCAQNIAGIAQKLDDGECNFPCAGNKTQACGGQLKLNVYRISAAASRNWAGQGVGAALAALTSMCMVVLF</sequence>
<evidence type="ECO:0000256" key="5">
    <source>
        <dbReference type="ARBA" id="ARBA00023136"/>
    </source>
</evidence>
<keyword evidence="2" id="KW-0812">Transmembrane</keyword>
<feature type="chain" id="PRO_5002007311" evidence="7">
    <location>
        <begin position="22"/>
        <end position="169"/>
    </location>
</feature>
<name>A0A0A2VWY1_BEABA</name>
<dbReference type="eggNOG" id="KOG4157">
    <property type="taxonomic scope" value="Eukaryota"/>
</dbReference>
<accession>A0A0A2VWY1</accession>
<evidence type="ECO:0000256" key="6">
    <source>
        <dbReference type="ARBA" id="ARBA00023180"/>
    </source>
</evidence>
<dbReference type="GO" id="GO:0005886">
    <property type="term" value="C:plasma membrane"/>
    <property type="evidence" value="ECO:0007669"/>
    <property type="project" value="TreeGrafter"/>
</dbReference>
<dbReference type="SMART" id="SM00321">
    <property type="entry name" value="WSC"/>
    <property type="match status" value="1"/>
</dbReference>
<evidence type="ECO:0000256" key="3">
    <source>
        <dbReference type="ARBA" id="ARBA00022729"/>
    </source>
</evidence>
<evidence type="ECO:0000256" key="1">
    <source>
        <dbReference type="ARBA" id="ARBA00004167"/>
    </source>
</evidence>
<gene>
    <name evidence="9" type="ORF">BBAD15_g2129</name>
</gene>
<reference evidence="9 10" key="1">
    <citation type="submission" date="2012-10" db="EMBL/GenBank/DDBJ databases">
        <title>Genome sequencing and analysis of entomopathogenic fungi Beauveria bassiana D1-5.</title>
        <authorList>
            <person name="Li Q."/>
            <person name="Wang L."/>
            <person name="Zhang Z."/>
            <person name="Wang Q."/>
            <person name="Ren J."/>
            <person name="Wang M."/>
            <person name="Xu W."/>
            <person name="Wang J."/>
            <person name="Lu Y."/>
            <person name="Du Q."/>
            <person name="Sun Z."/>
        </authorList>
    </citation>
    <scope>NUCLEOTIDE SEQUENCE [LARGE SCALE GENOMIC DNA]</scope>
    <source>
        <strain evidence="9 10">D1-5</strain>
    </source>
</reference>
<dbReference type="PANTHER" id="PTHR24269">
    <property type="entry name" value="KREMEN PROTEIN"/>
    <property type="match status" value="1"/>
</dbReference>
<evidence type="ECO:0000256" key="2">
    <source>
        <dbReference type="ARBA" id="ARBA00022692"/>
    </source>
</evidence>
<dbReference type="PANTHER" id="PTHR24269:SF16">
    <property type="entry name" value="PROTEIN SLG1"/>
    <property type="match status" value="1"/>
</dbReference>
<dbReference type="AlphaFoldDB" id="A0A0A2VWY1"/>
<dbReference type="InterPro" id="IPR051836">
    <property type="entry name" value="Kremen_rcpt"/>
</dbReference>
<dbReference type="OrthoDB" id="5985073at2759"/>
<feature type="signal peptide" evidence="7">
    <location>
        <begin position="1"/>
        <end position="21"/>
    </location>
</feature>
<evidence type="ECO:0000256" key="4">
    <source>
        <dbReference type="ARBA" id="ARBA00022989"/>
    </source>
</evidence>
<feature type="domain" description="WSC" evidence="8">
    <location>
        <begin position="36"/>
        <end position="141"/>
    </location>
</feature>